<accession>A0A1H7WD29</accession>
<dbReference type="InterPro" id="IPR027417">
    <property type="entry name" value="P-loop_NTPase"/>
</dbReference>
<dbReference type="InterPro" id="IPR000700">
    <property type="entry name" value="PAS-assoc_C"/>
</dbReference>
<dbReference type="Pfam" id="PF00158">
    <property type="entry name" value="Sigma54_activat"/>
    <property type="match status" value="1"/>
</dbReference>
<dbReference type="InterPro" id="IPR000014">
    <property type="entry name" value="PAS"/>
</dbReference>
<keyword evidence="3" id="KW-0067">ATP-binding</keyword>
<evidence type="ECO:0000256" key="8">
    <source>
        <dbReference type="SAM" id="MobiDB-lite"/>
    </source>
</evidence>
<keyword evidence="4" id="KW-0805">Transcription regulation</keyword>
<keyword evidence="13" id="KW-1185">Reference proteome</keyword>
<dbReference type="Pfam" id="PF13188">
    <property type="entry name" value="PAS_8"/>
    <property type="match status" value="1"/>
</dbReference>
<dbReference type="InterPro" id="IPR025944">
    <property type="entry name" value="Sigma_54_int_dom_CS"/>
</dbReference>
<keyword evidence="5" id="KW-0804">Transcription</keyword>
<dbReference type="PROSITE" id="PS00688">
    <property type="entry name" value="SIGMA54_INTERACT_3"/>
    <property type="match status" value="1"/>
</dbReference>
<name>A0A1H7WD29_9BACT</name>
<evidence type="ECO:0000256" key="1">
    <source>
        <dbReference type="ARBA" id="ARBA00022741"/>
    </source>
</evidence>
<evidence type="ECO:0000256" key="7">
    <source>
        <dbReference type="SAM" id="Coils"/>
    </source>
</evidence>
<dbReference type="Gene3D" id="1.10.8.60">
    <property type="match status" value="1"/>
</dbReference>
<evidence type="ECO:0000256" key="3">
    <source>
        <dbReference type="ARBA" id="ARBA00022840"/>
    </source>
</evidence>
<reference evidence="12 13" key="1">
    <citation type="submission" date="2016-10" db="EMBL/GenBank/DDBJ databases">
        <authorList>
            <person name="de Groot N.N."/>
        </authorList>
    </citation>
    <scope>NUCLEOTIDE SEQUENCE [LARGE SCALE GENOMIC DNA]</scope>
    <source>
        <strain evidence="12 13">DSM 8423</strain>
    </source>
</reference>
<dbReference type="PANTHER" id="PTHR32071:SF57">
    <property type="entry name" value="C4-DICARBOXYLATE TRANSPORT TRANSCRIPTIONAL REGULATORY PROTEIN DCTD"/>
    <property type="match status" value="1"/>
</dbReference>
<dbReference type="InterPro" id="IPR058031">
    <property type="entry name" value="AAA_lid_NorR"/>
</dbReference>
<organism evidence="12 13">
    <name type="scientific">Syntrophus gentianae</name>
    <dbReference type="NCBI Taxonomy" id="43775"/>
    <lineage>
        <taxon>Bacteria</taxon>
        <taxon>Pseudomonadati</taxon>
        <taxon>Thermodesulfobacteriota</taxon>
        <taxon>Syntrophia</taxon>
        <taxon>Syntrophales</taxon>
        <taxon>Syntrophaceae</taxon>
        <taxon>Syntrophus</taxon>
    </lineage>
</organism>
<dbReference type="SMART" id="SM00382">
    <property type="entry name" value="AAA"/>
    <property type="match status" value="1"/>
</dbReference>
<dbReference type="GO" id="GO:0006355">
    <property type="term" value="P:regulation of DNA-templated transcription"/>
    <property type="evidence" value="ECO:0007669"/>
    <property type="project" value="InterPro"/>
</dbReference>
<evidence type="ECO:0000259" key="10">
    <source>
        <dbReference type="PROSITE" id="PS50112"/>
    </source>
</evidence>
<dbReference type="InterPro" id="IPR009057">
    <property type="entry name" value="Homeodomain-like_sf"/>
</dbReference>
<dbReference type="RefSeq" id="WP_175476388.1">
    <property type="nucleotide sequence ID" value="NZ_FOBS01000006.1"/>
</dbReference>
<dbReference type="InterPro" id="IPR002078">
    <property type="entry name" value="Sigma_54_int"/>
</dbReference>
<dbReference type="PROSITE" id="PS50113">
    <property type="entry name" value="PAC"/>
    <property type="match status" value="1"/>
</dbReference>
<evidence type="ECO:0000313" key="13">
    <source>
        <dbReference type="Proteomes" id="UP000198744"/>
    </source>
</evidence>
<dbReference type="InterPro" id="IPR003593">
    <property type="entry name" value="AAA+_ATPase"/>
</dbReference>
<keyword evidence="1" id="KW-0547">Nucleotide-binding</keyword>
<dbReference type="SMART" id="SM00091">
    <property type="entry name" value="PAS"/>
    <property type="match status" value="2"/>
</dbReference>
<sequence>MEELPPLVLERISEGILAVDHEEMVIACNTAAQKMLEVDARVIGTPLQSIPGAAELSAFLKSKNNPQDQRFTCHNRSFVVRSFSGLGSDFADGTLFLIRDVTELDKIKAELQSQEKLNKELEDIIASSHDGILITDGEGNVLKINEALLRITGLTQEHFIGHKMESLYENGHFFSQSIESLARKRKKIVTGIQKTRTGKEVMVTATPVFDEAGNILRLVTNARDMSEIRSLQEELAQSRELSNRLQTEVNRMLEDEWRSNGMITANPAMVEILELSRRVAGSEATVLIQGESGVGKEVLAKLIHLWSKRPGAFIKVNCGAIPQHLLESELFGYNRGAFTGANKEGKPGIFELAADGTLFLDEIEDLPLDLQVKFLQVIQDRAFLRLGGTKVIRVNVRLIAASNRELSNLVAERKFREDLFYRLNVVPITLPPLREREEDIPLLVDYFLNRYNDKYGGGKFLAPALLQKFSNYNWPGNVRELKNMIERLVVTCPGNLIDADFPEMGQNNPSQTPAGEPVESGKDAPEEVFSTLKEVMESVEKDMLSKALKNFRNSRQIGRMLGISHTAVLKKIKKYSLQ</sequence>
<feature type="region of interest" description="Disordered" evidence="8">
    <location>
        <begin position="503"/>
        <end position="523"/>
    </location>
</feature>
<feature type="domain" description="PAC" evidence="11">
    <location>
        <begin position="186"/>
        <end position="237"/>
    </location>
</feature>
<dbReference type="GO" id="GO:0003677">
    <property type="term" value="F:DNA binding"/>
    <property type="evidence" value="ECO:0007669"/>
    <property type="project" value="UniProtKB-KW"/>
</dbReference>
<dbReference type="PROSITE" id="PS50112">
    <property type="entry name" value="PAS"/>
    <property type="match status" value="1"/>
</dbReference>
<feature type="coiled-coil region" evidence="7">
    <location>
        <begin position="221"/>
        <end position="255"/>
    </location>
</feature>
<dbReference type="NCBIfam" id="TIGR00229">
    <property type="entry name" value="sensory_box"/>
    <property type="match status" value="1"/>
</dbReference>
<dbReference type="GO" id="GO:0005524">
    <property type="term" value="F:ATP binding"/>
    <property type="evidence" value="ECO:0007669"/>
    <property type="project" value="UniProtKB-KW"/>
</dbReference>
<evidence type="ECO:0000313" key="12">
    <source>
        <dbReference type="EMBL" id="SEM19423.1"/>
    </source>
</evidence>
<dbReference type="EMBL" id="FOBS01000006">
    <property type="protein sequence ID" value="SEM19423.1"/>
    <property type="molecule type" value="Genomic_DNA"/>
</dbReference>
<dbReference type="NCBIfam" id="TIGR04381">
    <property type="entry name" value="HTH_TypR"/>
    <property type="match status" value="1"/>
</dbReference>
<dbReference type="STRING" id="43775.SAMN04489760_10686"/>
<dbReference type="Gene3D" id="1.10.10.60">
    <property type="entry name" value="Homeodomain-like"/>
    <property type="match status" value="1"/>
</dbReference>
<evidence type="ECO:0000256" key="4">
    <source>
        <dbReference type="ARBA" id="ARBA00023015"/>
    </source>
</evidence>
<dbReference type="Pfam" id="PF25601">
    <property type="entry name" value="AAA_lid_14"/>
    <property type="match status" value="1"/>
</dbReference>
<proteinExistence type="predicted"/>
<evidence type="ECO:0000259" key="11">
    <source>
        <dbReference type="PROSITE" id="PS50113"/>
    </source>
</evidence>
<dbReference type="PROSITE" id="PS50045">
    <property type="entry name" value="SIGMA54_INTERACT_4"/>
    <property type="match status" value="1"/>
</dbReference>
<dbReference type="InterPro" id="IPR030828">
    <property type="entry name" value="HTH_TyrR"/>
</dbReference>
<evidence type="ECO:0000256" key="5">
    <source>
        <dbReference type="ARBA" id="ARBA00023163"/>
    </source>
</evidence>
<dbReference type="PROSITE" id="PS00675">
    <property type="entry name" value="SIGMA54_INTERACT_1"/>
    <property type="match status" value="1"/>
</dbReference>
<dbReference type="CDD" id="cd00009">
    <property type="entry name" value="AAA"/>
    <property type="match status" value="1"/>
</dbReference>
<evidence type="ECO:0000256" key="2">
    <source>
        <dbReference type="ARBA" id="ARBA00022797"/>
    </source>
</evidence>
<dbReference type="Pfam" id="PF13426">
    <property type="entry name" value="PAS_9"/>
    <property type="match status" value="1"/>
</dbReference>
<evidence type="ECO:0000256" key="6">
    <source>
        <dbReference type="ARBA" id="ARBA00029500"/>
    </source>
</evidence>
<dbReference type="SUPFAM" id="SSF46689">
    <property type="entry name" value="Homeodomain-like"/>
    <property type="match status" value="1"/>
</dbReference>
<dbReference type="SUPFAM" id="SSF52540">
    <property type="entry name" value="P-loop containing nucleoside triphosphate hydrolases"/>
    <property type="match status" value="1"/>
</dbReference>
<dbReference type="InterPro" id="IPR025662">
    <property type="entry name" value="Sigma_54_int_dom_ATP-bd_1"/>
</dbReference>
<dbReference type="Gene3D" id="3.30.450.20">
    <property type="entry name" value="PAS domain"/>
    <property type="match status" value="2"/>
</dbReference>
<dbReference type="Pfam" id="PF18024">
    <property type="entry name" value="HTH_50"/>
    <property type="match status" value="1"/>
</dbReference>
<keyword evidence="2" id="KW-0058">Aromatic hydrocarbons catabolism</keyword>
<dbReference type="PANTHER" id="PTHR32071">
    <property type="entry name" value="TRANSCRIPTIONAL REGULATORY PROTEIN"/>
    <property type="match status" value="1"/>
</dbReference>
<dbReference type="CDD" id="cd00130">
    <property type="entry name" value="PAS"/>
    <property type="match status" value="1"/>
</dbReference>
<gene>
    <name evidence="12" type="ORF">SAMN04489760_10686</name>
</gene>
<feature type="domain" description="PAS" evidence="10">
    <location>
        <begin position="117"/>
        <end position="169"/>
    </location>
</feature>
<dbReference type="Gene3D" id="3.40.50.300">
    <property type="entry name" value="P-loop containing nucleotide triphosphate hydrolases"/>
    <property type="match status" value="1"/>
</dbReference>
<feature type="domain" description="Sigma-54 factor interaction" evidence="9">
    <location>
        <begin position="262"/>
        <end position="490"/>
    </location>
</feature>
<dbReference type="AlphaFoldDB" id="A0A1H7WD29"/>
<dbReference type="Proteomes" id="UP000198744">
    <property type="component" value="Unassembled WGS sequence"/>
</dbReference>
<dbReference type="InterPro" id="IPR035965">
    <property type="entry name" value="PAS-like_dom_sf"/>
</dbReference>
<dbReference type="FunFam" id="3.40.50.300:FF:000006">
    <property type="entry name" value="DNA-binding transcriptional regulator NtrC"/>
    <property type="match status" value="1"/>
</dbReference>
<keyword evidence="7" id="KW-0175">Coiled coil</keyword>
<dbReference type="SUPFAM" id="SSF55785">
    <property type="entry name" value="PYP-like sensor domain (PAS domain)"/>
    <property type="match status" value="1"/>
</dbReference>
<evidence type="ECO:0000259" key="9">
    <source>
        <dbReference type="PROSITE" id="PS50045"/>
    </source>
</evidence>
<protein>
    <recommendedName>
        <fullName evidence="6">HTH-type transcriptional regulatory protein TyrR</fullName>
    </recommendedName>
</protein>